<dbReference type="HAMAP" id="MF_04017">
    <property type="entry name" value="HSV_CVC1"/>
    <property type="match status" value="1"/>
</dbReference>
<keyword evidence="1" id="KW-0167">Capsid protein</keyword>
<keyword evidence="5" id="KW-0426">Late protein</keyword>
<accession>E2IUF4</accession>
<dbReference type="Proteomes" id="UP000127069">
    <property type="component" value="Segment"/>
</dbReference>
<dbReference type="GO" id="GO:0051276">
    <property type="term" value="P:chromosome organization"/>
    <property type="evidence" value="ECO:0007669"/>
    <property type="project" value="InterPro"/>
</dbReference>
<evidence type="ECO:0000313" key="9">
    <source>
        <dbReference type="EMBL" id="ADO13812.1"/>
    </source>
</evidence>
<dbReference type="RefSeq" id="YP_003933824.1">
    <property type="nucleotide sequence ID" value="NC_014567.1"/>
</dbReference>
<keyword evidence="4" id="KW-0946">Virion</keyword>
<keyword evidence="8" id="KW-1133">Transmembrane helix</keyword>
<dbReference type="GeneID" id="9829341"/>
<keyword evidence="8" id="KW-0472">Membrane</keyword>
<evidence type="ECO:0000256" key="6">
    <source>
        <dbReference type="ARBA" id="ARBA00023219"/>
    </source>
</evidence>
<keyword evidence="3" id="KW-1188">Viral release from host cell</keyword>
<evidence type="ECO:0000256" key="3">
    <source>
        <dbReference type="ARBA" id="ARBA00022612"/>
    </source>
</evidence>
<feature type="transmembrane region" description="Helical" evidence="8">
    <location>
        <begin position="683"/>
        <end position="706"/>
    </location>
</feature>
<organismHost>
    <name type="scientific">Saimiri</name>
    <name type="common">squirrel monkeys</name>
    <dbReference type="NCBI Taxonomy" id="9520"/>
</organismHost>
<reference evidence="9 10" key="1">
    <citation type="journal article" date="2011" name="Virology">
        <title>Structure and sequence of the saimiriine herpesvirus 1 genome.</title>
        <authorList>
            <person name="Tyler S."/>
            <person name="Severini A."/>
            <person name="Black D."/>
            <person name="Walker M."/>
            <person name="Eberle R."/>
        </authorList>
    </citation>
    <scope>NUCLEOTIDE SEQUENCE [LARGE SCALE GENOMIC DNA]</scope>
    <source>
        <strain evidence="9">MV 5-4</strain>
    </source>
</reference>
<proteinExistence type="inferred from homology"/>
<evidence type="ECO:0000256" key="2">
    <source>
        <dbReference type="ARBA" id="ARBA00022562"/>
    </source>
</evidence>
<keyword evidence="8" id="KW-0812">Transmembrane</keyword>
<evidence type="ECO:0000256" key="4">
    <source>
        <dbReference type="ARBA" id="ARBA00022844"/>
    </source>
</evidence>
<organism evidence="9 10">
    <name type="scientific">Saimiriine herpesvirus 1 (strain MV-5-4-PSL)</name>
    <name type="common">SaHV-1</name>
    <name type="synonym">Marmoset herpesvirus</name>
    <dbReference type="NCBI Taxonomy" id="10353"/>
    <lineage>
        <taxon>Viruses</taxon>
        <taxon>Duplodnaviria</taxon>
        <taxon>Heunggongvirae</taxon>
        <taxon>Peploviricota</taxon>
        <taxon>Herviviricetes</taxon>
        <taxon>Herpesvirales</taxon>
        <taxon>Orthoherpesviridae</taxon>
        <taxon>Alphaherpesvirinae</taxon>
        <taxon>Simplexvirus</taxon>
        <taxon>Simplexvirus saimiriinealpha1</taxon>
    </lineage>
</organism>
<name>E2IUF4_SHV1</name>
<dbReference type="InterPro" id="IPR007640">
    <property type="entry name" value="UL17-like"/>
</dbReference>
<feature type="region of interest" description="Disordered" evidence="7">
    <location>
        <begin position="236"/>
        <end position="256"/>
    </location>
</feature>
<dbReference type="KEGG" id="vg:9829341"/>
<dbReference type="GO" id="GO:0019028">
    <property type="term" value="C:viral capsid"/>
    <property type="evidence" value="ECO:0007669"/>
    <property type="project" value="UniProtKB-KW"/>
</dbReference>
<evidence type="ECO:0000256" key="5">
    <source>
        <dbReference type="ARBA" id="ARBA00022921"/>
    </source>
</evidence>
<keyword evidence="6" id="KW-0231">Viral genome packaging</keyword>
<evidence type="ECO:0000256" key="1">
    <source>
        <dbReference type="ARBA" id="ARBA00022561"/>
    </source>
</evidence>
<evidence type="ECO:0000313" key="10">
    <source>
        <dbReference type="Proteomes" id="UP000127069"/>
    </source>
</evidence>
<evidence type="ECO:0000256" key="7">
    <source>
        <dbReference type="SAM" id="MobiDB-lite"/>
    </source>
</evidence>
<protein>
    <submittedName>
        <fullName evidence="9">DNA packaging tegument protein UL17</fullName>
    </submittedName>
</protein>
<keyword evidence="2" id="KW-1048">Host nucleus</keyword>
<keyword evidence="10" id="KW-1185">Reference proteome</keyword>
<dbReference type="OrthoDB" id="3072at10239"/>
<gene>
    <name evidence="9" type="primary">UL17</name>
</gene>
<sequence length="732" mass="77854">MNAHLANEVRHDMRRGSAAPHAVLLHVIVSDGCLLAAGVKPASLMAPAPCRAAGVTGLPLGTAGGGEPYGNAAPGPRGGLEGAPQGDLRRFEALVQTRRHASGACSPWSPAFAAYVPRSAVASVLAPVIPDHPGAIPSVPDGGGLFVSLPIECDEDGLYDPYGIAALRLAWGPDEDHARTLLFTYDELVPRATRYSADSVRMARLCRHFCRYVASLGRAAPAAAAAAADHLGAALAGTQESAPSHPEPPICPEEQLTAGGVDETTDAEPSLSQENEEILALVQRAVRDVARRLPVRPEAGSGASTSSRRVASGLKQGALGCGRSSDPGPSAVDETAVLAGLEPPGHGRFGVATREPHLALEDVLTLAPGQKKPRSPVEWLDAGWTALAGGDRVQWLWSRRPVSVVVRHHYGTRARFVVVSYDNSTAWGGRRAHGPALSSRMADAITEACAREQVTHPLRLSPRALESLVERFPRLGDIVSNPRPVLPPFDVTSEVAFAHRVHAACIRALGSAVRAALQGHQRVPQRLRYEFGPHQVEWLAEVTRRFPILLEHALRAVDETPPSEFFGTAYAVALINYLSEHHMPGRRPARVGPLSPQTLSAGGFGDDGTPWGAVYVFDYYSTGGETRRLSRRPIPVAIDGDVSRGQGTARFPTGSEGRSGARVCERYLPGESYAYMCVGFNRALHAVFVFPGGFAFVANVAAYLTFPPGATEALMGRFSRDVTDGDGRRGRS</sequence>
<organismHost>
    <name type="scientific">Callithrix</name>
    <dbReference type="NCBI Taxonomy" id="9481"/>
</organismHost>
<dbReference type="Pfam" id="PF04559">
    <property type="entry name" value="Herpes_UL17"/>
    <property type="match status" value="1"/>
</dbReference>
<evidence type="ECO:0000256" key="8">
    <source>
        <dbReference type="SAM" id="Phobius"/>
    </source>
</evidence>
<feature type="region of interest" description="Disordered" evidence="7">
    <location>
        <begin position="296"/>
        <end position="331"/>
    </location>
</feature>
<dbReference type="EMBL" id="HM625781">
    <property type="protein sequence ID" value="ADO13812.1"/>
    <property type="molecule type" value="Genomic_DNA"/>
</dbReference>